<dbReference type="Proteomes" id="UP001148737">
    <property type="component" value="Unassembled WGS sequence"/>
</dbReference>
<sequence length="758" mass="85412">MDPCVNVDEFWRPLILLLLVLLLLGVRYLKLAKTATPVIAVTNAAVKESDEDKRREPNTTHDRSTEWYRALFFQLQNLEDYPGALELAHEELLAMFSHALSVAFAEKRLNNCQSIISLENYSAEAMLGFLKNAHEKTMSDWTRYLERRKQGQGPEIFATAENAKYWLVQQAPVKFVDGAWLGHVHKITTPFALRGVTKHAWQVLSEELGDGDPEKHHVSLYRSLLESIGRPLPSGHSADFIHATEWERDDNHGAWEAAVGQLAISLFPNEFLPEILGFNMHFEEIRLDTMQVAYELKHHGIDPYYFLIHISIDNADSGHTAMAYQAVVQYLGVVRSMEGDEAVSRAWKRIQVGYILSQTLGHYPRPSKLGPTSSEVLPSALNTQVLQIFRSKAAVSLSMHSQSRARIGRFTLREWLEATLRTDCDEFNLLNALSGAKPWVVAGDSSKSQLVRELSWRGRMFGAFTKNEVSTICRWIDALGYGRDPFLYWNFTQRQPVSSAQAVAKLQDPVSHHPYVPAGNAPNIQHAFNSYKTPFRYTDVEMGVWDALAEHPPINTSCARLPDIISLWFAHISLLENTINTPSRTVEPIYMNILRLLRAQAGFGIECDIVAGMDEVRRNFCPSLVDIGLELTENLSQIAISARPQTMKQVFLLVASHGQSSESFRFANDMLLWSAAPSANLGFLLGIALAFVELKHAISRDPDLLSLRSRLFLQAIVAREKRCLEECARELRSTNIAVYGDLLRGNYLAVSVLPKCIK</sequence>
<reference evidence="1" key="1">
    <citation type="submission" date="2022-07" db="EMBL/GenBank/DDBJ databases">
        <title>Genome Sequence of Lecanicillium saksenae.</title>
        <authorList>
            <person name="Buettner E."/>
        </authorList>
    </citation>
    <scope>NUCLEOTIDE SEQUENCE</scope>
    <source>
        <strain evidence="1">VT-O1</strain>
    </source>
</reference>
<proteinExistence type="predicted"/>
<dbReference type="EMBL" id="JANAKD010000113">
    <property type="protein sequence ID" value="KAJ3497399.1"/>
    <property type="molecule type" value="Genomic_DNA"/>
</dbReference>
<evidence type="ECO:0000313" key="2">
    <source>
        <dbReference type="Proteomes" id="UP001148737"/>
    </source>
</evidence>
<organism evidence="1 2">
    <name type="scientific">Lecanicillium saksenae</name>
    <dbReference type="NCBI Taxonomy" id="468837"/>
    <lineage>
        <taxon>Eukaryota</taxon>
        <taxon>Fungi</taxon>
        <taxon>Dikarya</taxon>
        <taxon>Ascomycota</taxon>
        <taxon>Pezizomycotina</taxon>
        <taxon>Sordariomycetes</taxon>
        <taxon>Hypocreomycetidae</taxon>
        <taxon>Hypocreales</taxon>
        <taxon>Cordycipitaceae</taxon>
        <taxon>Lecanicillium</taxon>
    </lineage>
</organism>
<comment type="caution">
    <text evidence="1">The sequence shown here is derived from an EMBL/GenBank/DDBJ whole genome shotgun (WGS) entry which is preliminary data.</text>
</comment>
<gene>
    <name evidence="1" type="ORF">NLG97_g1931</name>
</gene>
<keyword evidence="2" id="KW-1185">Reference proteome</keyword>
<protein>
    <submittedName>
        <fullName evidence="1">Uncharacterized protein</fullName>
    </submittedName>
</protein>
<name>A0ACC1R490_9HYPO</name>
<evidence type="ECO:0000313" key="1">
    <source>
        <dbReference type="EMBL" id="KAJ3497399.1"/>
    </source>
</evidence>
<accession>A0ACC1R490</accession>